<dbReference type="InterPro" id="IPR001126">
    <property type="entry name" value="UmuC"/>
</dbReference>
<dbReference type="AlphaFoldDB" id="A0A444WEQ8"/>
<dbReference type="GO" id="GO:0006281">
    <property type="term" value="P:DNA repair"/>
    <property type="evidence" value="ECO:0007669"/>
    <property type="project" value="InterPro"/>
</dbReference>
<keyword evidence="4" id="KW-1185">Reference proteome</keyword>
<organism evidence="3 4">
    <name type="scientific">Flavobacterium beibuense</name>
    <dbReference type="NCBI Taxonomy" id="657326"/>
    <lineage>
        <taxon>Bacteria</taxon>
        <taxon>Pseudomonadati</taxon>
        <taxon>Bacteroidota</taxon>
        <taxon>Flavobacteriia</taxon>
        <taxon>Flavobacteriales</taxon>
        <taxon>Flavobacteriaceae</taxon>
        <taxon>Flavobacterium</taxon>
    </lineage>
</organism>
<dbReference type="PANTHER" id="PTHR35369:SF2">
    <property type="entry name" value="BLR3025 PROTEIN"/>
    <property type="match status" value="1"/>
</dbReference>
<sequence length="459" mass="51810">MVIDAVSKKAAQKGIHTGMVLADCKALFPKLEVMETEAGRAEKLLQALAEWAIRYTPFAAVDLPDGLVLNSSGCTHLWGGEAAYLEHISTKLGSYGYTVQIAIADTVATAWAVARFGSHRAIVNPGQQRQVLKSLPAAALRLDVTILARLKKLGMQQIGSFIDMPPSVLRRRFGQELPKRISQALGREIELMVPVKPVEPYQERLSSMEPIASNTGITIALKKLLDTLCNRFESEGIGLRQCIFRAYRVDGALQQISIGTGHPSRNVNHLFRLFEHKIATLEPALGFELFVLEAPKVEKMTREQAALWDAASQNDRKVAELLDRVAAKVNPSNISRYLPVEHHWPERSMKRATPIWEKPATGWRSDLPRPVHLLPLPEAIEVTALLPDYPPMLFLYKRQRYTVVKADGPERIEQEWWLSDGLYRDYYTVEDENGARYWMFRSGPYDGERPKWFLHGFFA</sequence>
<keyword evidence="3" id="KW-0808">Transferase</keyword>
<evidence type="ECO:0000259" key="2">
    <source>
        <dbReference type="Pfam" id="PF00817"/>
    </source>
</evidence>
<proteinExistence type="predicted"/>
<evidence type="ECO:0000313" key="3">
    <source>
        <dbReference type="EMBL" id="RYJ44262.1"/>
    </source>
</evidence>
<dbReference type="PANTHER" id="PTHR35369">
    <property type="entry name" value="BLR3025 PROTEIN-RELATED"/>
    <property type="match status" value="1"/>
</dbReference>
<accession>A0A444WEQ8</accession>
<gene>
    <name evidence="3" type="ORF">NU09_0872</name>
</gene>
<keyword evidence="1" id="KW-0227">DNA damage</keyword>
<dbReference type="Proteomes" id="UP000289775">
    <property type="component" value="Unassembled WGS sequence"/>
</dbReference>
<dbReference type="CDD" id="cd03468">
    <property type="entry name" value="PolY_like"/>
    <property type="match status" value="1"/>
</dbReference>
<dbReference type="SUPFAM" id="SSF56672">
    <property type="entry name" value="DNA/RNA polymerases"/>
    <property type="match status" value="1"/>
</dbReference>
<dbReference type="EMBL" id="JUIW01000003">
    <property type="protein sequence ID" value="RYJ44262.1"/>
    <property type="molecule type" value="Genomic_DNA"/>
</dbReference>
<dbReference type="GO" id="GO:0016740">
    <property type="term" value="F:transferase activity"/>
    <property type="evidence" value="ECO:0007669"/>
    <property type="project" value="UniProtKB-KW"/>
</dbReference>
<reference evidence="3 4" key="1">
    <citation type="submission" date="2014-12" db="EMBL/GenBank/DDBJ databases">
        <title>Genome sequence of Flavobacterium beibuense RSKm HC5.</title>
        <authorList>
            <person name="Kim J.F."/>
            <person name="Song J.Y."/>
            <person name="Kwak M.-J."/>
            <person name="Lee S.-W."/>
        </authorList>
    </citation>
    <scope>NUCLEOTIDE SEQUENCE [LARGE SCALE GENOMIC DNA]</scope>
    <source>
        <strain evidence="3 4">RSKm HC5</strain>
    </source>
</reference>
<comment type="caution">
    <text evidence="3">The sequence shown here is derived from an EMBL/GenBank/DDBJ whole genome shotgun (WGS) entry which is preliminary data.</text>
</comment>
<dbReference type="Pfam" id="PF00817">
    <property type="entry name" value="IMS"/>
    <property type="match status" value="1"/>
</dbReference>
<feature type="domain" description="UmuC" evidence="2">
    <location>
        <begin position="3"/>
        <end position="113"/>
    </location>
</feature>
<dbReference type="InterPro" id="IPR043502">
    <property type="entry name" value="DNA/RNA_pol_sf"/>
</dbReference>
<evidence type="ECO:0000256" key="1">
    <source>
        <dbReference type="ARBA" id="ARBA00022763"/>
    </source>
</evidence>
<name>A0A444WEQ8_9FLAO</name>
<dbReference type="InterPro" id="IPR050356">
    <property type="entry name" value="SulA_CellDiv_inhibitor"/>
</dbReference>
<evidence type="ECO:0000313" key="4">
    <source>
        <dbReference type="Proteomes" id="UP000289775"/>
    </source>
</evidence>
<protein>
    <submittedName>
        <fullName evidence="3">Nucleotidyltransferase/DNA polymerase involved in DNA repair</fullName>
    </submittedName>
</protein>